<gene>
    <name evidence="1" type="ORF">EJG51_010180</name>
</gene>
<keyword evidence="2" id="KW-1185">Reference proteome</keyword>
<proteinExistence type="predicted"/>
<evidence type="ECO:0000313" key="1">
    <source>
        <dbReference type="EMBL" id="QJQ06162.1"/>
    </source>
</evidence>
<sequence>MKLQNHQAHKLHNNRPWGTYTVQLQERRGKTWCQSLQMHHHRSEHWIVERHGKGNQRQQ</sequence>
<name>A0A6M4A468_9BURK</name>
<reference evidence="1 2" key="1">
    <citation type="journal article" date="2019" name="Int. J. Syst. Evol. Microbiol.">
        <title>Undibacterium piscinae sp. nov., isolated from Korean shiner intestine.</title>
        <authorList>
            <person name="Lee S.Y."/>
            <person name="Kang W."/>
            <person name="Kim P.S."/>
            <person name="Kim H.S."/>
            <person name="Sung H."/>
            <person name="Shin N.R."/>
            <person name="Whon T.W."/>
            <person name="Yun J.H."/>
            <person name="Lee J.Y."/>
            <person name="Lee J.Y."/>
            <person name="Jung M.J."/>
            <person name="Jeong Y.S."/>
            <person name="Tak E.J."/>
            <person name="Han J.E."/>
            <person name="Hyun D.W."/>
            <person name="Kang M.S."/>
            <person name="Lee K.E."/>
            <person name="Lee B.H."/>
            <person name="Bae J.W."/>
        </authorList>
    </citation>
    <scope>NUCLEOTIDE SEQUENCE [LARGE SCALE GENOMIC DNA]</scope>
    <source>
        <strain evidence="1 2">S11R28</strain>
    </source>
</reference>
<organism evidence="1 2">
    <name type="scientific">Undibacterium piscinae</name>
    <dbReference type="NCBI Taxonomy" id="2495591"/>
    <lineage>
        <taxon>Bacteria</taxon>
        <taxon>Pseudomonadati</taxon>
        <taxon>Pseudomonadota</taxon>
        <taxon>Betaproteobacteria</taxon>
        <taxon>Burkholderiales</taxon>
        <taxon>Oxalobacteraceae</taxon>
        <taxon>Undibacterium</taxon>
    </lineage>
</organism>
<evidence type="ECO:0000313" key="2">
    <source>
        <dbReference type="Proteomes" id="UP000274350"/>
    </source>
</evidence>
<protein>
    <submittedName>
        <fullName evidence="1">Uncharacterized protein</fullName>
    </submittedName>
</protein>
<dbReference type="Proteomes" id="UP000274350">
    <property type="component" value="Chromosome"/>
</dbReference>
<dbReference type="EMBL" id="CP051152">
    <property type="protein sequence ID" value="QJQ06162.1"/>
    <property type="molecule type" value="Genomic_DNA"/>
</dbReference>
<dbReference type="KEGG" id="upi:EJG51_010180"/>
<dbReference type="AlphaFoldDB" id="A0A6M4A468"/>
<accession>A0A6M4A468</accession>